<feature type="transmembrane region" description="Helical" evidence="7">
    <location>
        <begin position="20"/>
        <end position="38"/>
    </location>
</feature>
<accession>A0ABV6LDT6</accession>
<feature type="transmembrane region" description="Helical" evidence="7">
    <location>
        <begin position="124"/>
        <end position="147"/>
    </location>
</feature>
<dbReference type="EMBL" id="JBHLTS010000075">
    <property type="protein sequence ID" value="MFC0517606.1"/>
    <property type="molecule type" value="Genomic_DNA"/>
</dbReference>
<evidence type="ECO:0000256" key="4">
    <source>
        <dbReference type="ARBA" id="ARBA00022692"/>
    </source>
</evidence>
<comment type="subcellular location">
    <subcellularLocation>
        <location evidence="1">Cell membrane</location>
        <topology evidence="1">Multi-pass membrane protein</topology>
    </subcellularLocation>
</comment>
<evidence type="ECO:0000256" key="1">
    <source>
        <dbReference type="ARBA" id="ARBA00004651"/>
    </source>
</evidence>
<comment type="similarity">
    <text evidence="2">Belongs to the DoxX family.</text>
</comment>
<sequence length="160" mass="17102">MINNIFSIAGKNYQQPAPLLLRMAIGFGFMAHGWAKLTKGPEAFGNLLAQIHVPFPHVMAWISTLTELAGGLTIFIGLFVSITAVPLIGIMLVAMFGIQIHYGFSSVKTIGLTPAGPVFGPPGYEINLIYIAGLIALLISGGGRFSADSMLMAKRRQLKS</sequence>
<evidence type="ECO:0000313" key="8">
    <source>
        <dbReference type="EMBL" id="MFC0517606.1"/>
    </source>
</evidence>
<evidence type="ECO:0000256" key="7">
    <source>
        <dbReference type="SAM" id="Phobius"/>
    </source>
</evidence>
<evidence type="ECO:0000256" key="6">
    <source>
        <dbReference type="ARBA" id="ARBA00023136"/>
    </source>
</evidence>
<keyword evidence="3" id="KW-1003">Cell membrane</keyword>
<dbReference type="RefSeq" id="WP_377025350.1">
    <property type="nucleotide sequence ID" value="NZ_JBHLTS010000075.1"/>
</dbReference>
<evidence type="ECO:0000256" key="2">
    <source>
        <dbReference type="ARBA" id="ARBA00006679"/>
    </source>
</evidence>
<feature type="transmembrane region" description="Helical" evidence="7">
    <location>
        <begin position="87"/>
        <end position="104"/>
    </location>
</feature>
<feature type="transmembrane region" description="Helical" evidence="7">
    <location>
        <begin position="58"/>
        <end position="80"/>
    </location>
</feature>
<organism evidence="8 9">
    <name type="scientific">Mucilaginibacter angelicae</name>
    <dbReference type="NCBI Taxonomy" id="869718"/>
    <lineage>
        <taxon>Bacteria</taxon>
        <taxon>Pseudomonadati</taxon>
        <taxon>Bacteroidota</taxon>
        <taxon>Sphingobacteriia</taxon>
        <taxon>Sphingobacteriales</taxon>
        <taxon>Sphingobacteriaceae</taxon>
        <taxon>Mucilaginibacter</taxon>
    </lineage>
</organism>
<keyword evidence="6 7" id="KW-0472">Membrane</keyword>
<dbReference type="Pfam" id="PF07681">
    <property type="entry name" value="DoxX"/>
    <property type="match status" value="1"/>
</dbReference>
<dbReference type="Proteomes" id="UP001589828">
    <property type="component" value="Unassembled WGS sequence"/>
</dbReference>
<keyword evidence="9" id="KW-1185">Reference proteome</keyword>
<evidence type="ECO:0000256" key="5">
    <source>
        <dbReference type="ARBA" id="ARBA00022989"/>
    </source>
</evidence>
<dbReference type="InterPro" id="IPR051907">
    <property type="entry name" value="DoxX-like_oxidoreductase"/>
</dbReference>
<evidence type="ECO:0000256" key="3">
    <source>
        <dbReference type="ARBA" id="ARBA00022475"/>
    </source>
</evidence>
<dbReference type="InterPro" id="IPR032808">
    <property type="entry name" value="DoxX"/>
</dbReference>
<dbReference type="PANTHER" id="PTHR33452">
    <property type="entry name" value="OXIDOREDUCTASE CATD-RELATED"/>
    <property type="match status" value="1"/>
</dbReference>
<name>A0ABV6LDT6_9SPHI</name>
<keyword evidence="5 7" id="KW-1133">Transmembrane helix</keyword>
<keyword evidence="4 7" id="KW-0812">Transmembrane</keyword>
<comment type="caution">
    <text evidence="8">The sequence shown here is derived from an EMBL/GenBank/DDBJ whole genome shotgun (WGS) entry which is preliminary data.</text>
</comment>
<protein>
    <submittedName>
        <fullName evidence="8">DoxX family protein</fullName>
    </submittedName>
</protein>
<gene>
    <name evidence="8" type="ORF">ACFFGT_25560</name>
</gene>
<proteinExistence type="inferred from homology"/>
<dbReference type="PANTHER" id="PTHR33452:SF1">
    <property type="entry name" value="INNER MEMBRANE PROTEIN YPHA-RELATED"/>
    <property type="match status" value="1"/>
</dbReference>
<evidence type="ECO:0000313" key="9">
    <source>
        <dbReference type="Proteomes" id="UP001589828"/>
    </source>
</evidence>
<reference evidence="8 9" key="1">
    <citation type="submission" date="2024-09" db="EMBL/GenBank/DDBJ databases">
        <authorList>
            <person name="Sun Q."/>
            <person name="Mori K."/>
        </authorList>
    </citation>
    <scope>NUCLEOTIDE SEQUENCE [LARGE SCALE GENOMIC DNA]</scope>
    <source>
        <strain evidence="8 9">NCAIM B.02415</strain>
    </source>
</reference>